<dbReference type="InterPro" id="IPR051682">
    <property type="entry name" value="Mito_Persulfide_Diox"/>
</dbReference>
<dbReference type="InterPro" id="IPR044528">
    <property type="entry name" value="POD-like_MBL-fold"/>
</dbReference>
<dbReference type="SUPFAM" id="SSF52821">
    <property type="entry name" value="Rhodanese/Cell cycle control phosphatase"/>
    <property type="match status" value="2"/>
</dbReference>
<dbReference type="GO" id="GO:0004792">
    <property type="term" value="F:thiosulfate-cyanide sulfurtransferase activity"/>
    <property type="evidence" value="ECO:0007669"/>
    <property type="project" value="InterPro"/>
</dbReference>
<evidence type="ECO:0000313" key="4">
    <source>
        <dbReference type="EMBL" id="RUQ86404.1"/>
    </source>
</evidence>
<dbReference type="EMBL" id="PYAU01000001">
    <property type="protein sequence ID" value="PSL39161.1"/>
    <property type="molecule type" value="Genomic_DNA"/>
</dbReference>
<dbReference type="Pfam" id="PF00581">
    <property type="entry name" value="Rhodanese"/>
    <property type="match status" value="1"/>
</dbReference>
<dbReference type="PANTHER" id="PTHR43084:SF1">
    <property type="entry name" value="PERSULFIDE DIOXYGENASE ETHE1, MITOCHONDRIAL"/>
    <property type="match status" value="1"/>
</dbReference>
<reference evidence="3 5" key="1">
    <citation type="submission" date="2018-03" db="EMBL/GenBank/DDBJ databases">
        <title>Genomic Encyclopedia of Archaeal and Bacterial Type Strains, Phase II (KMG-II): from individual species to whole genera.</title>
        <authorList>
            <person name="Goeker M."/>
        </authorList>
    </citation>
    <scope>NUCLEOTIDE SEQUENCE [LARGE SCALE GENOMIC DNA]</scope>
    <source>
        <strain evidence="3 5">DSM 21548</strain>
    </source>
</reference>
<keyword evidence="6" id="KW-1185">Reference proteome</keyword>
<dbReference type="CDD" id="cd00158">
    <property type="entry name" value="RHOD"/>
    <property type="match status" value="1"/>
</dbReference>
<keyword evidence="3" id="KW-0378">Hydrolase</keyword>
<dbReference type="SUPFAM" id="SSF56281">
    <property type="entry name" value="Metallo-hydrolase/oxidoreductase"/>
    <property type="match status" value="1"/>
</dbReference>
<dbReference type="EMBL" id="RZGY01000001">
    <property type="protein sequence ID" value="RUQ86404.1"/>
    <property type="molecule type" value="Genomic_DNA"/>
</dbReference>
<dbReference type="GO" id="GO:0050313">
    <property type="term" value="F:sulfur dioxygenase activity"/>
    <property type="evidence" value="ECO:0007669"/>
    <property type="project" value="InterPro"/>
</dbReference>
<evidence type="ECO:0000259" key="2">
    <source>
        <dbReference type="PROSITE" id="PS50206"/>
    </source>
</evidence>
<dbReference type="InterPro" id="IPR036873">
    <property type="entry name" value="Rhodanese-like_dom_sf"/>
</dbReference>
<proteinExistence type="predicted"/>
<dbReference type="InterPro" id="IPR001307">
    <property type="entry name" value="Thiosulphate_STrfase_CS"/>
</dbReference>
<sequence>MLIERLYDDDLAQASYLIGCQASGEAIVVDPRRDIGDYLRLAESNGLRLVAVTETHIQADYLSGTRELAARTGAWMYVSGEGGPDGQYGPGFDDAERLVDGDEIRIGKIVVTARHTPGHTPEHLSFLVTDGARTSSPGYLLSGDFVFVGDVGRPDLLDEAAGGVDTRFVGAHDLFESLRRVFLTLPDYVQVLPAHGSGSACGKSLGAIAATTVGYERAFAWWAPYLESGDEDGFVREILDGQPDAHAYFARMKRENQEGPNLLGSLPALEEYTADALRPLIERGDVVFVDTRHHDLVHRGTVSGSLNVPGPGTAARYGGWAYDPEAESTPLVVLAASSAEAEEGRDHLVRVGIDHVVGFIRSLDGLDLVCPPLVRVESLETADRGMLLDVRNATEFAAGHIPGATRVSAGRALWARGELPADEPIVSYCRSGTRNSVVASALRRAGLDVVELEGSYLAWVAVPGNVPAVTAAAPI</sequence>
<dbReference type="Proteomes" id="UP000241203">
    <property type="component" value="Unassembled WGS sequence"/>
</dbReference>
<name>A0A2P8GYX1_9MICO</name>
<gene>
    <name evidence="3" type="ORF">CLV49_2795</name>
    <name evidence="4" type="ORF">ELQ93_05260</name>
</gene>
<dbReference type="FunFam" id="3.60.15.10:FF:000030">
    <property type="entry name" value="Metallo-beta-lactamase family protein"/>
    <property type="match status" value="1"/>
</dbReference>
<dbReference type="Pfam" id="PF00753">
    <property type="entry name" value="Lactamase_B"/>
    <property type="match status" value="1"/>
</dbReference>
<dbReference type="SMART" id="SM00849">
    <property type="entry name" value="Lactamase_B"/>
    <property type="match status" value="1"/>
</dbReference>
<dbReference type="CDD" id="cd07724">
    <property type="entry name" value="POD-like_MBL-fold"/>
    <property type="match status" value="1"/>
</dbReference>
<dbReference type="SMART" id="SM00450">
    <property type="entry name" value="RHOD"/>
    <property type="match status" value="1"/>
</dbReference>
<dbReference type="GO" id="GO:0070813">
    <property type="term" value="P:hydrogen sulfide metabolic process"/>
    <property type="evidence" value="ECO:0007669"/>
    <property type="project" value="TreeGrafter"/>
</dbReference>
<dbReference type="InterPro" id="IPR036866">
    <property type="entry name" value="RibonucZ/Hydroxyglut_hydro"/>
</dbReference>
<dbReference type="GO" id="GO:0006749">
    <property type="term" value="P:glutathione metabolic process"/>
    <property type="evidence" value="ECO:0007669"/>
    <property type="project" value="InterPro"/>
</dbReference>
<evidence type="ECO:0000313" key="6">
    <source>
        <dbReference type="Proteomes" id="UP000268291"/>
    </source>
</evidence>
<dbReference type="GO" id="GO:0016787">
    <property type="term" value="F:hydrolase activity"/>
    <property type="evidence" value="ECO:0007669"/>
    <property type="project" value="UniProtKB-KW"/>
</dbReference>
<protein>
    <submittedName>
        <fullName evidence="3">Hydroxyacylglutathione hydrolase</fullName>
    </submittedName>
    <submittedName>
        <fullName evidence="4">MBL fold metallo-hydrolase</fullName>
    </submittedName>
</protein>
<dbReference type="Proteomes" id="UP000268291">
    <property type="component" value="Unassembled WGS sequence"/>
</dbReference>
<reference evidence="4 6" key="2">
    <citation type="submission" date="2018-12" db="EMBL/GenBank/DDBJ databases">
        <authorList>
            <person name="hu s."/>
            <person name="Xu Y."/>
            <person name="Xu B."/>
            <person name="Li F."/>
        </authorList>
    </citation>
    <scope>NUCLEOTIDE SEQUENCE [LARGE SCALE GENOMIC DNA]</scope>
    <source>
        <strain evidence="4 6">KSW2-17</strain>
    </source>
</reference>
<dbReference type="RefSeq" id="WP_106564066.1">
    <property type="nucleotide sequence ID" value="NZ_PYAU01000001.1"/>
</dbReference>
<dbReference type="InterPro" id="IPR001279">
    <property type="entry name" value="Metallo-B-lactamas"/>
</dbReference>
<dbReference type="Gene3D" id="3.60.15.10">
    <property type="entry name" value="Ribonuclease Z/Hydroxyacylglutathione hydrolase-like"/>
    <property type="match status" value="1"/>
</dbReference>
<dbReference type="PROSITE" id="PS00380">
    <property type="entry name" value="RHODANESE_1"/>
    <property type="match status" value="1"/>
</dbReference>
<evidence type="ECO:0000256" key="1">
    <source>
        <dbReference type="ARBA" id="ARBA00022723"/>
    </source>
</evidence>
<dbReference type="Gene3D" id="3.40.250.10">
    <property type="entry name" value="Rhodanese-like domain"/>
    <property type="match status" value="2"/>
</dbReference>
<keyword evidence="1" id="KW-0479">Metal-binding</keyword>
<organism evidence="3 5">
    <name type="scientific">Labedella gwakjiensis</name>
    <dbReference type="NCBI Taxonomy" id="390269"/>
    <lineage>
        <taxon>Bacteria</taxon>
        <taxon>Bacillati</taxon>
        <taxon>Actinomycetota</taxon>
        <taxon>Actinomycetes</taxon>
        <taxon>Micrococcales</taxon>
        <taxon>Microbacteriaceae</taxon>
        <taxon>Labedella</taxon>
    </lineage>
</organism>
<comment type="caution">
    <text evidence="3">The sequence shown here is derived from an EMBL/GenBank/DDBJ whole genome shotgun (WGS) entry which is preliminary data.</text>
</comment>
<dbReference type="InterPro" id="IPR001763">
    <property type="entry name" value="Rhodanese-like_dom"/>
</dbReference>
<dbReference type="OrthoDB" id="3196337at2"/>
<accession>A0A2P8GYX1</accession>
<dbReference type="AlphaFoldDB" id="A0A2P8GYX1"/>
<evidence type="ECO:0000313" key="3">
    <source>
        <dbReference type="EMBL" id="PSL39161.1"/>
    </source>
</evidence>
<dbReference type="GO" id="GO:0046872">
    <property type="term" value="F:metal ion binding"/>
    <property type="evidence" value="ECO:0007669"/>
    <property type="project" value="UniProtKB-KW"/>
</dbReference>
<dbReference type="PROSITE" id="PS50206">
    <property type="entry name" value="RHODANESE_3"/>
    <property type="match status" value="1"/>
</dbReference>
<evidence type="ECO:0000313" key="5">
    <source>
        <dbReference type="Proteomes" id="UP000241203"/>
    </source>
</evidence>
<dbReference type="PANTHER" id="PTHR43084">
    <property type="entry name" value="PERSULFIDE DIOXYGENASE ETHE1"/>
    <property type="match status" value="1"/>
</dbReference>
<feature type="domain" description="Rhodanese" evidence="2">
    <location>
        <begin position="381"/>
        <end position="461"/>
    </location>
</feature>